<feature type="transmembrane region" description="Helical" evidence="5">
    <location>
        <begin position="147"/>
        <end position="166"/>
    </location>
</feature>
<feature type="transmembrane region" description="Helical" evidence="5">
    <location>
        <begin position="73"/>
        <end position="92"/>
    </location>
</feature>
<proteinExistence type="predicted"/>
<evidence type="ECO:0000256" key="3">
    <source>
        <dbReference type="ARBA" id="ARBA00022989"/>
    </source>
</evidence>
<evidence type="ECO:0000313" key="7">
    <source>
        <dbReference type="Proteomes" id="UP001597216"/>
    </source>
</evidence>
<keyword evidence="3 5" id="KW-1133">Transmembrane helix</keyword>
<dbReference type="SUPFAM" id="SSF158442">
    <property type="entry name" value="DsbB-like"/>
    <property type="match status" value="1"/>
</dbReference>
<gene>
    <name evidence="6" type="ORF">ACFQ27_13180</name>
</gene>
<feature type="transmembrane region" description="Helical" evidence="5">
    <location>
        <begin position="48"/>
        <end position="66"/>
    </location>
</feature>
<comment type="caution">
    <text evidence="6">The sequence shown here is derived from an EMBL/GenBank/DDBJ whole genome shotgun (WGS) entry which is preliminary data.</text>
</comment>
<evidence type="ECO:0000256" key="1">
    <source>
        <dbReference type="ARBA" id="ARBA00004141"/>
    </source>
</evidence>
<keyword evidence="4 5" id="KW-0472">Membrane</keyword>
<keyword evidence="2 5" id="KW-0812">Transmembrane</keyword>
<keyword evidence="7" id="KW-1185">Reference proteome</keyword>
<dbReference type="InterPro" id="IPR023380">
    <property type="entry name" value="DsbB-like_sf"/>
</dbReference>
<protein>
    <submittedName>
        <fullName evidence="6">Disulfide bond formation protein B</fullName>
    </submittedName>
</protein>
<dbReference type="InterPro" id="IPR024199">
    <property type="entry name" value="Uncharacterised_DsbB"/>
</dbReference>
<reference evidence="7" key="1">
    <citation type="journal article" date="2019" name="Int. J. Syst. Evol. Microbiol.">
        <title>The Global Catalogue of Microorganisms (GCM) 10K type strain sequencing project: providing services to taxonomists for standard genome sequencing and annotation.</title>
        <authorList>
            <consortium name="The Broad Institute Genomics Platform"/>
            <consortium name="The Broad Institute Genome Sequencing Center for Infectious Disease"/>
            <person name="Wu L."/>
            <person name="Ma J."/>
        </authorList>
    </citation>
    <scope>NUCLEOTIDE SEQUENCE [LARGE SCALE GENOMIC DNA]</scope>
    <source>
        <strain evidence="7">CCUG 55074</strain>
    </source>
</reference>
<evidence type="ECO:0000256" key="4">
    <source>
        <dbReference type="ARBA" id="ARBA00023136"/>
    </source>
</evidence>
<dbReference type="PIRSF" id="PIRSF033913">
    <property type="entry name" value="S-S_format_DsbB"/>
    <property type="match status" value="1"/>
</dbReference>
<accession>A0ABW3T5A5</accession>
<evidence type="ECO:0000256" key="2">
    <source>
        <dbReference type="ARBA" id="ARBA00022692"/>
    </source>
</evidence>
<dbReference type="EMBL" id="JBHTLQ010000029">
    <property type="protein sequence ID" value="MFD1191536.1"/>
    <property type="molecule type" value="Genomic_DNA"/>
</dbReference>
<evidence type="ECO:0000256" key="5">
    <source>
        <dbReference type="SAM" id="Phobius"/>
    </source>
</evidence>
<dbReference type="Proteomes" id="UP001597216">
    <property type="component" value="Unassembled WGS sequence"/>
</dbReference>
<name>A0ABW3T5A5_9CAUL</name>
<organism evidence="6 7">
    <name type="scientific">Phenylobacterium conjunctum</name>
    <dbReference type="NCBI Taxonomy" id="1298959"/>
    <lineage>
        <taxon>Bacteria</taxon>
        <taxon>Pseudomonadati</taxon>
        <taxon>Pseudomonadota</taxon>
        <taxon>Alphaproteobacteria</taxon>
        <taxon>Caulobacterales</taxon>
        <taxon>Caulobacteraceae</taxon>
        <taxon>Phenylobacterium</taxon>
    </lineage>
</organism>
<dbReference type="InterPro" id="IPR003752">
    <property type="entry name" value="DiS_bond_form_DsbB/BdbC"/>
</dbReference>
<dbReference type="RefSeq" id="WP_377353899.1">
    <property type="nucleotide sequence ID" value="NZ_JBHTLQ010000029.1"/>
</dbReference>
<comment type="subcellular location">
    <subcellularLocation>
        <location evidence="1">Membrane</location>
        <topology evidence="1">Multi-pass membrane protein</topology>
    </subcellularLocation>
</comment>
<evidence type="ECO:0000313" key="6">
    <source>
        <dbReference type="EMBL" id="MFD1191536.1"/>
    </source>
</evidence>
<sequence>MSAFLRVFRDHWLFWALLASALMLAIAHAFETFGGYAPCTLCLRQREAYWIAGTIALAGILVTRLPTQRRLRWMFDAAVALAFAYGLYLAIYHSGAEWKWWPGPTTCSGGGGQVSLDALSALADGTAKIKPPACDQAAWRMFGLSMAGWNALISLKLLVWSVIALLHDRRPA</sequence>
<dbReference type="Gene3D" id="1.20.1550.10">
    <property type="entry name" value="DsbB-like"/>
    <property type="match status" value="1"/>
</dbReference>
<dbReference type="Pfam" id="PF02600">
    <property type="entry name" value="DsbB"/>
    <property type="match status" value="1"/>
</dbReference>